<evidence type="ECO:0000256" key="3">
    <source>
        <dbReference type="ARBA" id="ARBA00007870"/>
    </source>
</evidence>
<protein>
    <recommendedName>
        <fullName evidence="5 10">2-dehydropantoate 2-reductase</fullName>
        <ecNumber evidence="4 10">1.1.1.169</ecNumber>
    </recommendedName>
    <alternativeName>
        <fullName evidence="8 10">Ketopantoate reductase</fullName>
    </alternativeName>
</protein>
<feature type="domain" description="Ketopantoate reductase C-terminal" evidence="12">
    <location>
        <begin position="183"/>
        <end position="301"/>
    </location>
</feature>
<dbReference type="Gene3D" id="1.10.1040.10">
    <property type="entry name" value="N-(1-d-carboxylethyl)-l-norvaline Dehydrogenase, domain 2"/>
    <property type="match status" value="1"/>
</dbReference>
<keyword evidence="14" id="KW-1185">Reference proteome</keyword>
<dbReference type="InterPro" id="IPR003710">
    <property type="entry name" value="ApbA"/>
</dbReference>
<evidence type="ECO:0000259" key="11">
    <source>
        <dbReference type="Pfam" id="PF02558"/>
    </source>
</evidence>
<dbReference type="Pfam" id="PF08546">
    <property type="entry name" value="ApbA_C"/>
    <property type="match status" value="1"/>
</dbReference>
<comment type="pathway">
    <text evidence="2 10">Cofactor biosynthesis; (R)-pantothenate biosynthesis; (R)-pantoate from 3-methyl-2-oxobutanoate: step 2/2.</text>
</comment>
<dbReference type="InterPro" id="IPR013752">
    <property type="entry name" value="KPA_reductase"/>
</dbReference>
<dbReference type="EC" id="1.1.1.169" evidence="4 10"/>
<evidence type="ECO:0000256" key="9">
    <source>
        <dbReference type="ARBA" id="ARBA00048793"/>
    </source>
</evidence>
<reference evidence="13" key="1">
    <citation type="submission" date="2021-01" db="EMBL/GenBank/DDBJ databases">
        <title>Modified the classification status of verrucomicrobia.</title>
        <authorList>
            <person name="Feng X."/>
        </authorList>
    </citation>
    <scope>NUCLEOTIDE SEQUENCE</scope>
    <source>
        <strain evidence="13">_KCTC 22039</strain>
    </source>
</reference>
<comment type="function">
    <text evidence="1 10">Catalyzes the NADPH-dependent reduction of ketopantoate into pantoic acid.</text>
</comment>
<dbReference type="Pfam" id="PF02558">
    <property type="entry name" value="ApbA"/>
    <property type="match status" value="1"/>
</dbReference>
<keyword evidence="7 10" id="KW-0560">Oxidoreductase</keyword>
<organism evidence="13 14">
    <name type="scientific">Persicirhabdus sediminis</name>
    <dbReference type="NCBI Taxonomy" id="454144"/>
    <lineage>
        <taxon>Bacteria</taxon>
        <taxon>Pseudomonadati</taxon>
        <taxon>Verrucomicrobiota</taxon>
        <taxon>Verrucomicrobiia</taxon>
        <taxon>Verrucomicrobiales</taxon>
        <taxon>Verrucomicrobiaceae</taxon>
        <taxon>Persicirhabdus</taxon>
    </lineage>
</organism>
<dbReference type="InterPro" id="IPR013332">
    <property type="entry name" value="KPR_N"/>
</dbReference>
<keyword evidence="10" id="KW-0566">Pantothenate biosynthesis</keyword>
<name>A0A8J7MHN9_9BACT</name>
<dbReference type="PANTHER" id="PTHR21708:SF26">
    <property type="entry name" value="2-DEHYDROPANTOATE 2-REDUCTASE"/>
    <property type="match status" value="1"/>
</dbReference>
<dbReference type="InterPro" id="IPR013328">
    <property type="entry name" value="6PGD_dom2"/>
</dbReference>
<evidence type="ECO:0000256" key="2">
    <source>
        <dbReference type="ARBA" id="ARBA00004994"/>
    </source>
</evidence>
<evidence type="ECO:0000256" key="6">
    <source>
        <dbReference type="ARBA" id="ARBA00022857"/>
    </source>
</evidence>
<sequence>MIEMKKKVAIVGAGAIGLYYGARLAKAGAEVHFILRSDYDAVCENGITVESVAGDFQLAADEVLAARSAAEVGPVDLVIIAWKATANEHYESAVSPLIGENTNILTLQNGLGNVEDLAKLFGAQRILGGLCFVCINRLSPGHVRHTASGKIVIGEFQPAGNDRLADWLEFLTAAEIDAQPADNLEYAQWAKLVWNIPFNGLAIAEGGVDTEQLLANPEVERKVRALMAEVQAVAAALGHQISDRFLEKQIEVTRPMGPYRPSSMIDYVEGRAVELDAIWTNPLRIAQQLGVAVPEMEALHGRIVQRLRSSNS</sequence>
<dbReference type="Proteomes" id="UP000624703">
    <property type="component" value="Unassembled WGS sequence"/>
</dbReference>
<dbReference type="GO" id="GO:0015940">
    <property type="term" value="P:pantothenate biosynthetic process"/>
    <property type="evidence" value="ECO:0007669"/>
    <property type="project" value="UniProtKB-UniPathway"/>
</dbReference>
<dbReference type="EMBL" id="JAENIM010000043">
    <property type="protein sequence ID" value="MBK1792139.1"/>
    <property type="molecule type" value="Genomic_DNA"/>
</dbReference>
<gene>
    <name evidence="13" type="ORF">JIN82_13335</name>
</gene>
<keyword evidence="6 10" id="KW-0521">NADP</keyword>
<comment type="catalytic activity">
    <reaction evidence="9 10">
        <text>(R)-pantoate + NADP(+) = 2-dehydropantoate + NADPH + H(+)</text>
        <dbReference type="Rhea" id="RHEA:16233"/>
        <dbReference type="ChEBI" id="CHEBI:11561"/>
        <dbReference type="ChEBI" id="CHEBI:15378"/>
        <dbReference type="ChEBI" id="CHEBI:15980"/>
        <dbReference type="ChEBI" id="CHEBI:57783"/>
        <dbReference type="ChEBI" id="CHEBI:58349"/>
        <dbReference type="EC" id="1.1.1.169"/>
    </reaction>
</comment>
<dbReference type="FunFam" id="1.10.1040.10:FF:000017">
    <property type="entry name" value="2-dehydropantoate 2-reductase"/>
    <property type="match status" value="1"/>
</dbReference>
<evidence type="ECO:0000256" key="8">
    <source>
        <dbReference type="ARBA" id="ARBA00032024"/>
    </source>
</evidence>
<dbReference type="InterPro" id="IPR008927">
    <property type="entry name" value="6-PGluconate_DH-like_C_sf"/>
</dbReference>
<dbReference type="GO" id="GO:0005737">
    <property type="term" value="C:cytoplasm"/>
    <property type="evidence" value="ECO:0007669"/>
    <property type="project" value="TreeGrafter"/>
</dbReference>
<dbReference type="InterPro" id="IPR036291">
    <property type="entry name" value="NAD(P)-bd_dom_sf"/>
</dbReference>
<evidence type="ECO:0000256" key="1">
    <source>
        <dbReference type="ARBA" id="ARBA00002919"/>
    </source>
</evidence>
<dbReference type="InterPro" id="IPR051402">
    <property type="entry name" value="KPR-Related"/>
</dbReference>
<evidence type="ECO:0000256" key="7">
    <source>
        <dbReference type="ARBA" id="ARBA00023002"/>
    </source>
</evidence>
<dbReference type="NCBIfam" id="TIGR00745">
    <property type="entry name" value="apbA_panE"/>
    <property type="match status" value="1"/>
</dbReference>
<feature type="domain" description="Ketopantoate reductase N-terminal" evidence="11">
    <location>
        <begin position="8"/>
        <end position="157"/>
    </location>
</feature>
<evidence type="ECO:0000256" key="4">
    <source>
        <dbReference type="ARBA" id="ARBA00013014"/>
    </source>
</evidence>
<dbReference type="PANTHER" id="PTHR21708">
    <property type="entry name" value="PROBABLE 2-DEHYDROPANTOATE 2-REDUCTASE"/>
    <property type="match status" value="1"/>
</dbReference>
<dbReference type="FunFam" id="3.40.50.720:FF:000307">
    <property type="entry name" value="2-dehydropantoate 2-reductase"/>
    <property type="match status" value="1"/>
</dbReference>
<dbReference type="UniPathway" id="UPA00028">
    <property type="reaction ID" value="UER00004"/>
</dbReference>
<proteinExistence type="inferred from homology"/>
<dbReference type="GO" id="GO:0008677">
    <property type="term" value="F:2-dehydropantoate 2-reductase activity"/>
    <property type="evidence" value="ECO:0007669"/>
    <property type="project" value="UniProtKB-EC"/>
</dbReference>
<evidence type="ECO:0000256" key="10">
    <source>
        <dbReference type="RuleBase" id="RU362068"/>
    </source>
</evidence>
<evidence type="ECO:0000256" key="5">
    <source>
        <dbReference type="ARBA" id="ARBA00019465"/>
    </source>
</evidence>
<evidence type="ECO:0000259" key="12">
    <source>
        <dbReference type="Pfam" id="PF08546"/>
    </source>
</evidence>
<dbReference type="SUPFAM" id="SSF51735">
    <property type="entry name" value="NAD(P)-binding Rossmann-fold domains"/>
    <property type="match status" value="1"/>
</dbReference>
<dbReference type="AlphaFoldDB" id="A0A8J7MHN9"/>
<evidence type="ECO:0000313" key="13">
    <source>
        <dbReference type="EMBL" id="MBK1792139.1"/>
    </source>
</evidence>
<comment type="similarity">
    <text evidence="3 10">Belongs to the ketopantoate reductase family.</text>
</comment>
<accession>A0A8J7MHN9</accession>
<comment type="caution">
    <text evidence="13">The sequence shown here is derived from an EMBL/GenBank/DDBJ whole genome shotgun (WGS) entry which is preliminary data.</text>
</comment>
<dbReference type="Gene3D" id="3.40.50.720">
    <property type="entry name" value="NAD(P)-binding Rossmann-like Domain"/>
    <property type="match status" value="1"/>
</dbReference>
<dbReference type="SUPFAM" id="SSF48179">
    <property type="entry name" value="6-phosphogluconate dehydrogenase C-terminal domain-like"/>
    <property type="match status" value="1"/>
</dbReference>
<evidence type="ECO:0000313" key="14">
    <source>
        <dbReference type="Proteomes" id="UP000624703"/>
    </source>
</evidence>